<keyword evidence="3" id="KW-0547">Nucleotide-binding</keyword>
<evidence type="ECO:0000256" key="4">
    <source>
        <dbReference type="ARBA" id="ARBA00022801"/>
    </source>
</evidence>
<dbReference type="eggNOG" id="KOG1424">
    <property type="taxonomic scope" value="Eukaryota"/>
</dbReference>
<dbReference type="AlphaFoldDB" id="L1IUB7"/>
<keyword evidence="10" id="KW-1185">Reference proteome</keyword>
<evidence type="ECO:0000259" key="7">
    <source>
        <dbReference type="Pfam" id="PF01926"/>
    </source>
</evidence>
<dbReference type="Pfam" id="PF01926">
    <property type="entry name" value="MMR_HSR1"/>
    <property type="match status" value="1"/>
</dbReference>
<dbReference type="GO" id="GO:0003924">
    <property type="term" value="F:GTPase activity"/>
    <property type="evidence" value="ECO:0007669"/>
    <property type="project" value="InterPro"/>
</dbReference>
<dbReference type="EMBL" id="JH993036">
    <property type="protein sequence ID" value="EKX39808.1"/>
    <property type="molecule type" value="Genomic_DNA"/>
</dbReference>
<evidence type="ECO:0000256" key="2">
    <source>
        <dbReference type="ARBA" id="ARBA00022490"/>
    </source>
</evidence>
<name>L1IUB7_GUITC</name>
<dbReference type="OMA" id="VNKADMM"/>
<dbReference type="STRING" id="905079.L1IUB7"/>
<accession>L1IUB7</accession>
<dbReference type="PANTHER" id="PTHR45709:SF2">
    <property type="entry name" value="LARGE SUBUNIT GTPASE 1 HOMOLOG"/>
    <property type="match status" value="1"/>
</dbReference>
<proteinExistence type="predicted"/>
<dbReference type="PaxDb" id="55529-EKX39808"/>
<reference evidence="8 10" key="1">
    <citation type="journal article" date="2012" name="Nature">
        <title>Algal genomes reveal evolutionary mosaicism and the fate of nucleomorphs.</title>
        <authorList>
            <consortium name="DOE Joint Genome Institute"/>
            <person name="Curtis B.A."/>
            <person name="Tanifuji G."/>
            <person name="Burki F."/>
            <person name="Gruber A."/>
            <person name="Irimia M."/>
            <person name="Maruyama S."/>
            <person name="Arias M.C."/>
            <person name="Ball S.G."/>
            <person name="Gile G.H."/>
            <person name="Hirakawa Y."/>
            <person name="Hopkins J.F."/>
            <person name="Kuo A."/>
            <person name="Rensing S.A."/>
            <person name="Schmutz J."/>
            <person name="Symeonidi A."/>
            <person name="Elias M."/>
            <person name="Eveleigh R.J."/>
            <person name="Herman E.K."/>
            <person name="Klute M.J."/>
            <person name="Nakayama T."/>
            <person name="Obornik M."/>
            <person name="Reyes-Prieto A."/>
            <person name="Armbrust E.V."/>
            <person name="Aves S.J."/>
            <person name="Beiko R.G."/>
            <person name="Coutinho P."/>
            <person name="Dacks J.B."/>
            <person name="Durnford D.G."/>
            <person name="Fast N.M."/>
            <person name="Green B.R."/>
            <person name="Grisdale C.J."/>
            <person name="Hempel F."/>
            <person name="Henrissat B."/>
            <person name="Hoppner M.P."/>
            <person name="Ishida K."/>
            <person name="Kim E."/>
            <person name="Koreny L."/>
            <person name="Kroth P.G."/>
            <person name="Liu Y."/>
            <person name="Malik S.B."/>
            <person name="Maier U.G."/>
            <person name="McRose D."/>
            <person name="Mock T."/>
            <person name="Neilson J.A."/>
            <person name="Onodera N.T."/>
            <person name="Poole A.M."/>
            <person name="Pritham E.J."/>
            <person name="Richards T.A."/>
            <person name="Rocap G."/>
            <person name="Roy S.W."/>
            <person name="Sarai C."/>
            <person name="Schaack S."/>
            <person name="Shirato S."/>
            <person name="Slamovits C.H."/>
            <person name="Spencer D.F."/>
            <person name="Suzuki S."/>
            <person name="Worden A.Z."/>
            <person name="Zauner S."/>
            <person name="Barry K."/>
            <person name="Bell C."/>
            <person name="Bharti A.K."/>
            <person name="Crow J.A."/>
            <person name="Grimwood J."/>
            <person name="Kramer R."/>
            <person name="Lindquist E."/>
            <person name="Lucas S."/>
            <person name="Salamov A."/>
            <person name="McFadden G.I."/>
            <person name="Lane C.E."/>
            <person name="Keeling P.J."/>
            <person name="Gray M.W."/>
            <person name="Grigoriev I.V."/>
            <person name="Archibald J.M."/>
        </authorList>
    </citation>
    <scope>NUCLEOTIDE SEQUENCE</scope>
    <source>
        <strain evidence="8 10">CCMP2712</strain>
    </source>
</reference>
<dbReference type="RefSeq" id="XP_005826788.1">
    <property type="nucleotide sequence ID" value="XM_005826731.1"/>
</dbReference>
<comment type="subcellular location">
    <subcellularLocation>
        <location evidence="1">Plastid</location>
        <location evidence="1">Chloroplast</location>
    </subcellularLocation>
</comment>
<dbReference type="InterPro" id="IPR043358">
    <property type="entry name" value="GNL1-like"/>
</dbReference>
<keyword evidence="5" id="KW-0342">GTP-binding</keyword>
<feature type="domain" description="G" evidence="7">
    <location>
        <begin position="271"/>
        <end position="324"/>
    </location>
</feature>
<dbReference type="PANTHER" id="PTHR45709">
    <property type="entry name" value="LARGE SUBUNIT GTPASE 1 HOMOLOG-RELATED"/>
    <property type="match status" value="1"/>
</dbReference>
<keyword evidence="2" id="KW-0963">Cytoplasm</keyword>
<dbReference type="CDD" id="cd01857">
    <property type="entry name" value="HSR1_MMR1"/>
    <property type="match status" value="1"/>
</dbReference>
<dbReference type="Proteomes" id="UP000011087">
    <property type="component" value="Unassembled WGS sequence"/>
</dbReference>
<dbReference type="GeneID" id="17296530"/>
<organism evidence="8">
    <name type="scientific">Guillardia theta (strain CCMP2712)</name>
    <name type="common">Cryptophyte</name>
    <dbReference type="NCBI Taxonomy" id="905079"/>
    <lineage>
        <taxon>Eukaryota</taxon>
        <taxon>Cryptophyceae</taxon>
        <taxon>Pyrenomonadales</taxon>
        <taxon>Geminigeraceae</taxon>
        <taxon>Guillardia</taxon>
    </lineage>
</organism>
<dbReference type="GO" id="GO:0005829">
    <property type="term" value="C:cytosol"/>
    <property type="evidence" value="ECO:0007669"/>
    <property type="project" value="TreeGrafter"/>
</dbReference>
<evidence type="ECO:0000256" key="6">
    <source>
        <dbReference type="SAM" id="MobiDB-lite"/>
    </source>
</evidence>
<dbReference type="GO" id="GO:0009507">
    <property type="term" value="C:chloroplast"/>
    <property type="evidence" value="ECO:0007669"/>
    <property type="project" value="UniProtKB-SubCell"/>
</dbReference>
<reference evidence="10" key="2">
    <citation type="submission" date="2012-11" db="EMBL/GenBank/DDBJ databases">
        <authorList>
            <person name="Kuo A."/>
            <person name="Curtis B.A."/>
            <person name="Tanifuji G."/>
            <person name="Burki F."/>
            <person name="Gruber A."/>
            <person name="Irimia M."/>
            <person name="Maruyama S."/>
            <person name="Arias M.C."/>
            <person name="Ball S.G."/>
            <person name="Gile G.H."/>
            <person name="Hirakawa Y."/>
            <person name="Hopkins J.F."/>
            <person name="Rensing S.A."/>
            <person name="Schmutz J."/>
            <person name="Symeonidi A."/>
            <person name="Elias M."/>
            <person name="Eveleigh R.J."/>
            <person name="Herman E.K."/>
            <person name="Klute M.J."/>
            <person name="Nakayama T."/>
            <person name="Obornik M."/>
            <person name="Reyes-Prieto A."/>
            <person name="Armbrust E.V."/>
            <person name="Aves S.J."/>
            <person name="Beiko R.G."/>
            <person name="Coutinho P."/>
            <person name="Dacks J.B."/>
            <person name="Durnford D.G."/>
            <person name="Fast N.M."/>
            <person name="Green B.R."/>
            <person name="Grisdale C."/>
            <person name="Hempe F."/>
            <person name="Henrissat B."/>
            <person name="Hoppner M.P."/>
            <person name="Ishida K.-I."/>
            <person name="Kim E."/>
            <person name="Koreny L."/>
            <person name="Kroth P.G."/>
            <person name="Liu Y."/>
            <person name="Malik S.-B."/>
            <person name="Maier U.G."/>
            <person name="McRose D."/>
            <person name="Mock T."/>
            <person name="Neilson J.A."/>
            <person name="Onodera N.T."/>
            <person name="Poole A.M."/>
            <person name="Pritham E.J."/>
            <person name="Richards T.A."/>
            <person name="Rocap G."/>
            <person name="Roy S.W."/>
            <person name="Sarai C."/>
            <person name="Schaack S."/>
            <person name="Shirato S."/>
            <person name="Slamovits C.H."/>
            <person name="Spencer D.F."/>
            <person name="Suzuki S."/>
            <person name="Worden A.Z."/>
            <person name="Zauner S."/>
            <person name="Barry K."/>
            <person name="Bell C."/>
            <person name="Bharti A.K."/>
            <person name="Crow J.A."/>
            <person name="Grimwood J."/>
            <person name="Kramer R."/>
            <person name="Lindquist E."/>
            <person name="Lucas S."/>
            <person name="Salamov A."/>
            <person name="McFadden G.I."/>
            <person name="Lane C.E."/>
            <person name="Keeling P.J."/>
            <person name="Gray M.W."/>
            <person name="Grigoriev I.V."/>
            <person name="Archibald J.M."/>
        </authorList>
    </citation>
    <scope>NUCLEOTIDE SEQUENCE</scope>
    <source>
        <strain evidence="10">CCMP2712</strain>
    </source>
</reference>
<dbReference type="InterPro" id="IPR006073">
    <property type="entry name" value="GTP-bd"/>
</dbReference>
<dbReference type="InterPro" id="IPR027417">
    <property type="entry name" value="P-loop_NTPase"/>
</dbReference>
<evidence type="ECO:0000313" key="9">
    <source>
        <dbReference type="EnsemblProtists" id="EKX39808"/>
    </source>
</evidence>
<gene>
    <name evidence="8" type="ORF">GUITHDRAFT_164834</name>
</gene>
<dbReference type="SUPFAM" id="SSF52540">
    <property type="entry name" value="P-loop containing nucleoside triphosphate hydrolases"/>
    <property type="match status" value="1"/>
</dbReference>
<evidence type="ECO:0000256" key="1">
    <source>
        <dbReference type="ARBA" id="ARBA00004229"/>
    </source>
</evidence>
<sequence length="562" mass="62894">MSGPTCITQDSKEQLPEDLRQLPIPMRPSWNKKMRKEQVEANEKEAFLEWRRELARIEENFDVILTPFEKNLEFWRQLWRVVEKSDVVVQVVDARNPLLYRSPSLEGYVKSVGEWKTNVILFNKADLLPHRVRVAWGQYFDKMDVKYFFFAAKTQIEARLKEQKQSSIPEDGEYEEESAEEEVEYKEDFEQDCMLGEEVEADINSDHKTRVMNAEELLDALEFLGRESVEKGGRQVCQDVRDDERMSQLSGMSGMSGMSTGSRSQLDYIMIGFVGYPNVGKSSTINALLGQKRVGVTSTPGKTKHFQTLIVSDSLMLCDCPGLVFPSVVSSRAEMVCGGILPLNSLKDHISPMELVSRRIPRIVFEECYNIVLPSKTATGAERQYITWTEVCQGYAVARGLITGCGGGVPDTHTAARKILRDYVDGRLRFCHTPPGQQDVALGPLPHAQEEDGELEEGGEARSEAAPSSYAHSMASSHALEEHDAGVAIGQVKKNRRSRQNRGLSAGAWVEDDEANMMKEKQEAKVFAAGGKKKGGKANAFLRVERPYSAVAVRPKSAIPMA</sequence>
<keyword evidence="4" id="KW-0378">Hydrolase</keyword>
<dbReference type="OrthoDB" id="61815at2759"/>
<reference evidence="9" key="3">
    <citation type="submission" date="2016-03" db="UniProtKB">
        <authorList>
            <consortium name="EnsemblProtists"/>
        </authorList>
    </citation>
    <scope>IDENTIFICATION</scope>
</reference>
<evidence type="ECO:0000313" key="10">
    <source>
        <dbReference type="Proteomes" id="UP000011087"/>
    </source>
</evidence>
<evidence type="ECO:0000256" key="3">
    <source>
        <dbReference type="ARBA" id="ARBA00022741"/>
    </source>
</evidence>
<dbReference type="EnsemblProtists" id="EKX39808">
    <property type="protein sequence ID" value="EKX39808"/>
    <property type="gene ID" value="GUITHDRAFT_164834"/>
</dbReference>
<protein>
    <recommendedName>
        <fullName evidence="7">G domain-containing protein</fullName>
    </recommendedName>
</protein>
<feature type="region of interest" description="Disordered" evidence="6">
    <location>
        <begin position="450"/>
        <end position="477"/>
    </location>
</feature>
<evidence type="ECO:0000313" key="8">
    <source>
        <dbReference type="EMBL" id="EKX39808.1"/>
    </source>
</evidence>
<dbReference type="KEGG" id="gtt:GUITHDRAFT_164834"/>
<dbReference type="GO" id="GO:0005525">
    <property type="term" value="F:GTP binding"/>
    <property type="evidence" value="ECO:0007669"/>
    <property type="project" value="UniProtKB-KW"/>
</dbReference>
<dbReference type="Gene3D" id="3.40.50.300">
    <property type="entry name" value="P-loop containing nucleotide triphosphate hydrolases"/>
    <property type="match status" value="1"/>
</dbReference>
<dbReference type="HOGENOM" id="CLU_011072_5_0_1"/>
<feature type="compositionally biased region" description="Low complexity" evidence="6">
    <location>
        <begin position="465"/>
        <end position="477"/>
    </location>
</feature>
<evidence type="ECO:0000256" key="5">
    <source>
        <dbReference type="ARBA" id="ARBA00023134"/>
    </source>
</evidence>